<comment type="similarity">
    <text evidence="2">Belongs to the 2H phosphoesterase superfamily. ThpR family.</text>
</comment>
<dbReference type="Pfam" id="PF02834">
    <property type="entry name" value="LigT_PEase"/>
    <property type="match status" value="2"/>
</dbReference>
<comment type="catalytic activity">
    <reaction evidence="2">
        <text>a 3'-end 2',3'-cyclophospho-ribonucleotide-RNA + H2O = a 3'-end 2'-phospho-ribonucleotide-RNA + H(+)</text>
        <dbReference type="Rhea" id="RHEA:11828"/>
        <dbReference type="Rhea" id="RHEA-COMP:10464"/>
        <dbReference type="Rhea" id="RHEA-COMP:17353"/>
        <dbReference type="ChEBI" id="CHEBI:15377"/>
        <dbReference type="ChEBI" id="CHEBI:15378"/>
        <dbReference type="ChEBI" id="CHEBI:83064"/>
        <dbReference type="ChEBI" id="CHEBI:173113"/>
        <dbReference type="EC" id="3.1.4.58"/>
    </reaction>
</comment>
<dbReference type="InterPro" id="IPR009097">
    <property type="entry name" value="Cyclic_Pdiesterase"/>
</dbReference>
<dbReference type="InterPro" id="IPR014051">
    <property type="entry name" value="Phosphoesterase_HXTX"/>
</dbReference>
<dbReference type="GO" id="GO:0008664">
    <property type="term" value="F:RNA 2',3'-cyclic 3'-phosphodiesterase activity"/>
    <property type="evidence" value="ECO:0007669"/>
    <property type="project" value="UniProtKB-EC"/>
</dbReference>
<dbReference type="Gene3D" id="3.90.1140.10">
    <property type="entry name" value="Cyclic phosphodiesterase"/>
    <property type="match status" value="1"/>
</dbReference>
<dbReference type="GO" id="GO:0004113">
    <property type="term" value="F:2',3'-cyclic-nucleotide 3'-phosphodiesterase activity"/>
    <property type="evidence" value="ECO:0007669"/>
    <property type="project" value="InterPro"/>
</dbReference>
<dbReference type="PANTHER" id="PTHR35561">
    <property type="entry name" value="RNA 2',3'-CYCLIC PHOSPHODIESTERASE"/>
    <property type="match status" value="1"/>
</dbReference>
<evidence type="ECO:0000256" key="1">
    <source>
        <dbReference type="ARBA" id="ARBA00022801"/>
    </source>
</evidence>
<comment type="function">
    <text evidence="2">Hydrolyzes RNA 2',3'-cyclic phosphodiester to an RNA 2'-phosphomonoester.</text>
</comment>
<sequence>MEQDTRESGQPFKRLFFAFDCTPAQRRGIAQWRSDLGLSSGRPVPSSNFHLTLMFLGAVDTAQLPAVLAAAAAVKVPSQPISVALDRLEVWRSAKALVLAPSQTPATLRHLVYNLQQALLPLGFTEASREFRPHLTLARDYQGQVPEALVAAEFTLRAQNFILFESRKGRYWPLAQWPL</sequence>
<evidence type="ECO:0000259" key="3">
    <source>
        <dbReference type="Pfam" id="PF02834"/>
    </source>
</evidence>
<feature type="short sequence motif" description="HXTX 1" evidence="2">
    <location>
        <begin position="50"/>
        <end position="53"/>
    </location>
</feature>
<feature type="active site" description="Proton donor" evidence="2">
    <location>
        <position position="50"/>
    </location>
</feature>
<feature type="active site" description="Proton acceptor" evidence="2">
    <location>
        <position position="134"/>
    </location>
</feature>
<evidence type="ECO:0000313" key="5">
    <source>
        <dbReference type="Proteomes" id="UP001307839"/>
    </source>
</evidence>
<dbReference type="EC" id="3.1.4.58" evidence="2"/>
<evidence type="ECO:0000313" key="4">
    <source>
        <dbReference type="EMBL" id="MEE1867775.1"/>
    </source>
</evidence>
<protein>
    <recommendedName>
        <fullName evidence="2">RNA 2',3'-cyclic phosphodiesterase</fullName>
        <shortName evidence="2">RNA 2',3'-CPDase</shortName>
        <ecNumber evidence="2">3.1.4.58</ecNumber>
    </recommendedName>
</protein>
<feature type="short sequence motif" description="HXTX 2" evidence="2">
    <location>
        <begin position="134"/>
        <end position="137"/>
    </location>
</feature>
<organism evidence="4 5">
    <name type="scientific">Pseudomonas auratipiscis</name>
    <dbReference type="NCBI Taxonomy" id="3115853"/>
    <lineage>
        <taxon>Bacteria</taxon>
        <taxon>Pseudomonadati</taxon>
        <taxon>Pseudomonadota</taxon>
        <taxon>Gammaproteobacteria</taxon>
        <taxon>Pseudomonadales</taxon>
        <taxon>Pseudomonadaceae</taxon>
        <taxon>Pseudomonas</taxon>
    </lineage>
</organism>
<name>A0AB35WSU4_9PSED</name>
<dbReference type="RefSeq" id="WP_330079924.1">
    <property type="nucleotide sequence ID" value="NZ_JAZDCU010000021.1"/>
</dbReference>
<keyword evidence="1 2" id="KW-0378">Hydrolase</keyword>
<dbReference type="NCBIfam" id="TIGR02258">
    <property type="entry name" value="2_5_ligase"/>
    <property type="match status" value="1"/>
</dbReference>
<dbReference type="Proteomes" id="UP001307839">
    <property type="component" value="Unassembled WGS sequence"/>
</dbReference>
<evidence type="ECO:0000256" key="2">
    <source>
        <dbReference type="HAMAP-Rule" id="MF_01940"/>
    </source>
</evidence>
<dbReference type="HAMAP" id="MF_01940">
    <property type="entry name" value="RNA_CPDase"/>
    <property type="match status" value="1"/>
</dbReference>
<accession>A0AB35WSU4</accession>
<dbReference type="PANTHER" id="PTHR35561:SF1">
    <property type="entry name" value="RNA 2',3'-CYCLIC PHOSPHODIESTERASE"/>
    <property type="match status" value="1"/>
</dbReference>
<feature type="domain" description="Phosphoesterase HXTX" evidence="3">
    <location>
        <begin position="101"/>
        <end position="168"/>
    </location>
</feature>
<dbReference type="EMBL" id="JAZDQP010000010">
    <property type="protein sequence ID" value="MEE1867775.1"/>
    <property type="molecule type" value="Genomic_DNA"/>
</dbReference>
<gene>
    <name evidence="4" type="primary">thpR</name>
    <name evidence="4" type="ORF">V0R53_15395</name>
</gene>
<reference evidence="4 5" key="1">
    <citation type="submission" date="2024-01" db="EMBL/GenBank/DDBJ databases">
        <title>Unpublished Manusciprt.</title>
        <authorList>
            <person name="Duman M."/>
            <person name="Valdes E.G."/>
            <person name="Ajmi N."/>
            <person name="Altun S."/>
            <person name="Saticioglu I.B."/>
        </authorList>
    </citation>
    <scope>NUCLEOTIDE SEQUENCE [LARGE SCALE GENOMIC DNA]</scope>
    <source>
        <strain evidence="4 5">120P</strain>
    </source>
</reference>
<feature type="domain" description="Phosphoesterase HXTX" evidence="3">
    <location>
        <begin position="23"/>
        <end position="94"/>
    </location>
</feature>
<dbReference type="InterPro" id="IPR004175">
    <property type="entry name" value="RNA_CPDase"/>
</dbReference>
<proteinExistence type="inferred from homology"/>
<keyword evidence="5" id="KW-1185">Reference proteome</keyword>
<dbReference type="SUPFAM" id="SSF55144">
    <property type="entry name" value="LigT-like"/>
    <property type="match status" value="1"/>
</dbReference>
<dbReference type="AlphaFoldDB" id="A0AB35WSU4"/>
<comment type="caution">
    <text evidence="4">The sequence shown here is derived from an EMBL/GenBank/DDBJ whole genome shotgun (WGS) entry which is preliminary data.</text>
</comment>